<evidence type="ECO:0000313" key="1">
    <source>
        <dbReference type="EMBL" id="KAK9939433.1"/>
    </source>
</evidence>
<dbReference type="EMBL" id="JBEDUW010000003">
    <property type="protein sequence ID" value="KAK9939433.1"/>
    <property type="molecule type" value="Genomic_DNA"/>
</dbReference>
<comment type="caution">
    <text evidence="1">The sequence shown here is derived from an EMBL/GenBank/DDBJ whole genome shotgun (WGS) entry which is preliminary data.</text>
</comment>
<evidence type="ECO:0000313" key="2">
    <source>
        <dbReference type="Proteomes" id="UP001457282"/>
    </source>
</evidence>
<proteinExistence type="predicted"/>
<keyword evidence="2" id="KW-1185">Reference proteome</keyword>
<dbReference type="Proteomes" id="UP001457282">
    <property type="component" value="Unassembled WGS sequence"/>
</dbReference>
<evidence type="ECO:0008006" key="3">
    <source>
        <dbReference type="Google" id="ProtNLM"/>
    </source>
</evidence>
<sequence length="74" mass="8045">MVASAWVLRNWRAAAVALEARAGCVASGQLIGADKRETRARQGFGCDGDNAAWVLHGAEREAKHGNWEFFFILG</sequence>
<name>A0AAW1XU56_RUBAR</name>
<accession>A0AAW1XU56</accession>
<dbReference type="AlphaFoldDB" id="A0AAW1XU56"/>
<organism evidence="1 2">
    <name type="scientific">Rubus argutus</name>
    <name type="common">Southern blackberry</name>
    <dbReference type="NCBI Taxonomy" id="59490"/>
    <lineage>
        <taxon>Eukaryota</taxon>
        <taxon>Viridiplantae</taxon>
        <taxon>Streptophyta</taxon>
        <taxon>Embryophyta</taxon>
        <taxon>Tracheophyta</taxon>
        <taxon>Spermatophyta</taxon>
        <taxon>Magnoliopsida</taxon>
        <taxon>eudicotyledons</taxon>
        <taxon>Gunneridae</taxon>
        <taxon>Pentapetalae</taxon>
        <taxon>rosids</taxon>
        <taxon>fabids</taxon>
        <taxon>Rosales</taxon>
        <taxon>Rosaceae</taxon>
        <taxon>Rosoideae</taxon>
        <taxon>Rosoideae incertae sedis</taxon>
        <taxon>Rubus</taxon>
    </lineage>
</organism>
<gene>
    <name evidence="1" type="ORF">M0R45_016129</name>
</gene>
<reference evidence="1 2" key="1">
    <citation type="journal article" date="2023" name="G3 (Bethesda)">
        <title>A chromosome-length genome assembly and annotation of blackberry (Rubus argutus, cv. 'Hillquist').</title>
        <authorList>
            <person name="Bruna T."/>
            <person name="Aryal R."/>
            <person name="Dudchenko O."/>
            <person name="Sargent D.J."/>
            <person name="Mead D."/>
            <person name="Buti M."/>
            <person name="Cavallini A."/>
            <person name="Hytonen T."/>
            <person name="Andres J."/>
            <person name="Pham M."/>
            <person name="Weisz D."/>
            <person name="Mascagni F."/>
            <person name="Usai G."/>
            <person name="Natali L."/>
            <person name="Bassil N."/>
            <person name="Fernandez G.E."/>
            <person name="Lomsadze A."/>
            <person name="Armour M."/>
            <person name="Olukolu B."/>
            <person name="Poorten T."/>
            <person name="Britton C."/>
            <person name="Davik J."/>
            <person name="Ashrafi H."/>
            <person name="Aiden E.L."/>
            <person name="Borodovsky M."/>
            <person name="Worthington M."/>
        </authorList>
    </citation>
    <scope>NUCLEOTIDE SEQUENCE [LARGE SCALE GENOMIC DNA]</scope>
    <source>
        <strain evidence="1">PI 553951</strain>
    </source>
</reference>
<protein>
    <recommendedName>
        <fullName evidence="3">Secreted protein</fullName>
    </recommendedName>
</protein>